<keyword evidence="2" id="KW-0813">Transport</keyword>
<keyword evidence="4 7" id="KW-0067">ATP-binding</keyword>
<dbReference type="PROSITE" id="PS00211">
    <property type="entry name" value="ABC_TRANSPORTER_1"/>
    <property type="match status" value="1"/>
</dbReference>
<dbReference type="PROSITE" id="PS50893">
    <property type="entry name" value="ABC_TRANSPORTER_2"/>
    <property type="match status" value="1"/>
</dbReference>
<gene>
    <name evidence="7" type="ORF">D4Q52_13095</name>
</gene>
<dbReference type="Gene3D" id="3.40.50.300">
    <property type="entry name" value="P-loop containing nucleotide triphosphate hydrolases"/>
    <property type="match status" value="1"/>
</dbReference>
<accession>A0A418VD58</accession>
<reference evidence="7 8" key="1">
    <citation type="submission" date="2018-09" db="EMBL/GenBank/DDBJ databases">
        <title>Draft genome sequence of Rhodopseudomonas palustris 2.1.18.</title>
        <authorList>
            <person name="Robertson S.L."/>
            <person name="Meyer T.E."/>
            <person name="Kyndt J.A."/>
        </authorList>
    </citation>
    <scope>NUCLEOTIDE SEQUENCE [LARGE SCALE GENOMIC DNA]</scope>
    <source>
        <strain evidence="7 8">2.1.18</strain>
    </source>
</reference>
<dbReference type="InterPro" id="IPR017871">
    <property type="entry name" value="ABC_transporter-like_CS"/>
</dbReference>
<comment type="caution">
    <text evidence="7">The sequence shown here is derived from an EMBL/GenBank/DDBJ whole genome shotgun (WGS) entry which is preliminary data.</text>
</comment>
<evidence type="ECO:0000256" key="4">
    <source>
        <dbReference type="ARBA" id="ARBA00022840"/>
    </source>
</evidence>
<proteinExistence type="inferred from homology"/>
<evidence type="ECO:0000256" key="1">
    <source>
        <dbReference type="ARBA" id="ARBA00005417"/>
    </source>
</evidence>
<dbReference type="GO" id="GO:0016887">
    <property type="term" value="F:ATP hydrolysis activity"/>
    <property type="evidence" value="ECO:0007669"/>
    <property type="project" value="InterPro"/>
</dbReference>
<comment type="similarity">
    <text evidence="1">Belongs to the ABC transporter superfamily.</text>
</comment>
<evidence type="ECO:0000256" key="5">
    <source>
        <dbReference type="ARBA" id="ARBA00024722"/>
    </source>
</evidence>
<feature type="domain" description="ABC transporter" evidence="6">
    <location>
        <begin position="12"/>
        <end position="237"/>
    </location>
</feature>
<dbReference type="InterPro" id="IPR050166">
    <property type="entry name" value="ABC_transporter_ATP-bind"/>
</dbReference>
<keyword evidence="3" id="KW-0547">Nucleotide-binding</keyword>
<dbReference type="AlphaFoldDB" id="A0A418VD58"/>
<protein>
    <submittedName>
        <fullName evidence="7">ABC transporter ATP-binding protein</fullName>
    </submittedName>
</protein>
<organism evidence="7 8">
    <name type="scientific">Rhodopseudomonas palustris</name>
    <dbReference type="NCBI Taxonomy" id="1076"/>
    <lineage>
        <taxon>Bacteria</taxon>
        <taxon>Pseudomonadati</taxon>
        <taxon>Pseudomonadota</taxon>
        <taxon>Alphaproteobacteria</taxon>
        <taxon>Hyphomicrobiales</taxon>
        <taxon>Nitrobacteraceae</taxon>
        <taxon>Rhodopseudomonas</taxon>
    </lineage>
</organism>
<dbReference type="Proteomes" id="UP000285523">
    <property type="component" value="Unassembled WGS sequence"/>
</dbReference>
<evidence type="ECO:0000256" key="3">
    <source>
        <dbReference type="ARBA" id="ARBA00022741"/>
    </source>
</evidence>
<dbReference type="SMART" id="SM00382">
    <property type="entry name" value="AAA"/>
    <property type="match status" value="1"/>
</dbReference>
<dbReference type="CDD" id="cd03293">
    <property type="entry name" value="ABC_NrtD_SsuB_transporters"/>
    <property type="match status" value="1"/>
</dbReference>
<dbReference type="GO" id="GO:0005524">
    <property type="term" value="F:ATP binding"/>
    <property type="evidence" value="ECO:0007669"/>
    <property type="project" value="UniProtKB-KW"/>
</dbReference>
<dbReference type="InterPro" id="IPR003439">
    <property type="entry name" value="ABC_transporter-like_ATP-bd"/>
</dbReference>
<dbReference type="PANTHER" id="PTHR42788">
    <property type="entry name" value="TAURINE IMPORT ATP-BINDING PROTEIN-RELATED"/>
    <property type="match status" value="1"/>
</dbReference>
<evidence type="ECO:0000313" key="7">
    <source>
        <dbReference type="EMBL" id="RJF74096.1"/>
    </source>
</evidence>
<evidence type="ECO:0000259" key="6">
    <source>
        <dbReference type="PROSITE" id="PS50893"/>
    </source>
</evidence>
<dbReference type="InterPro" id="IPR027417">
    <property type="entry name" value="P-loop_NTPase"/>
</dbReference>
<dbReference type="OrthoDB" id="9807242at2"/>
<evidence type="ECO:0000313" key="8">
    <source>
        <dbReference type="Proteomes" id="UP000285523"/>
    </source>
</evidence>
<sequence length="279" mass="30655">MAPAGSSMNPAIKVASLRKTFKDRDGNSRTVLKNLDLEVGSGEFLCILGPSGCGKSTLLNVLAGLDKVYEGEARVSGGRVGYLFQEPRLLPWLTAEGNLDFALSSCKVPPGRWQELKSRYLAMTGLSDFRDYYPHQISGGMAQRLALVRALCVEPGILLMDEPFSGLDEITARRIRTDLLTIWEETRKTIVFVTHNAYEACFLADRILVMSGGAFQQEIRVPIPRPRSYDDSAVFELSRDVIRAFGDGFGRDASAPPAPAPQAKLVDDLDRVTAARMNL</sequence>
<dbReference type="PANTHER" id="PTHR42788:SF19">
    <property type="entry name" value="ALIPHATIC SULFONATES IMPORT ATP-BINDING PROTEIN SSUB 2"/>
    <property type="match status" value="1"/>
</dbReference>
<dbReference type="InterPro" id="IPR003593">
    <property type="entry name" value="AAA+_ATPase"/>
</dbReference>
<dbReference type="SUPFAM" id="SSF52540">
    <property type="entry name" value="P-loop containing nucleoside triphosphate hydrolases"/>
    <property type="match status" value="1"/>
</dbReference>
<name>A0A418VD58_RHOPL</name>
<evidence type="ECO:0000256" key="2">
    <source>
        <dbReference type="ARBA" id="ARBA00022448"/>
    </source>
</evidence>
<dbReference type="EMBL" id="QYYD01000012">
    <property type="protein sequence ID" value="RJF74096.1"/>
    <property type="molecule type" value="Genomic_DNA"/>
</dbReference>
<dbReference type="Pfam" id="PF00005">
    <property type="entry name" value="ABC_tran"/>
    <property type="match status" value="1"/>
</dbReference>
<comment type="function">
    <text evidence="5">Involved in beta-(1--&gt;2)glucan export. Transmembrane domains (TMD) form a pore in the inner membrane and the ATP-binding domain (NBD) is responsible for energy generation.</text>
</comment>